<feature type="transmembrane region" description="Helical" evidence="1">
    <location>
        <begin position="68"/>
        <end position="89"/>
    </location>
</feature>
<dbReference type="PANTHER" id="PTHR36111:SF2">
    <property type="entry name" value="INNER MEMBRANE PROTEIN"/>
    <property type="match status" value="1"/>
</dbReference>
<reference evidence="2 3" key="1">
    <citation type="submission" date="2015-10" db="EMBL/GenBank/DDBJ databases">
        <title>Metagenome-Assembled Genomes uncover a global brackish microbiome.</title>
        <authorList>
            <person name="Hugerth L.W."/>
            <person name="Larsson J."/>
            <person name="Alneberg J."/>
            <person name="Lindh M.V."/>
            <person name="Legrand C."/>
            <person name="Pinhassi J."/>
            <person name="Andersson A.F."/>
        </authorList>
    </citation>
    <scope>NUCLEOTIDE SEQUENCE [LARGE SCALE GENOMIC DNA]</scope>
    <source>
        <strain evidence="2">BACL2 MAG-120802-bin41</strain>
    </source>
</reference>
<dbReference type="AlphaFoldDB" id="A0A0R2NY59"/>
<dbReference type="EMBL" id="LIAS01000056">
    <property type="protein sequence ID" value="KRO30806.1"/>
    <property type="molecule type" value="Genomic_DNA"/>
</dbReference>
<dbReference type="InterPro" id="IPR007563">
    <property type="entry name" value="DUF554"/>
</dbReference>
<feature type="transmembrane region" description="Helical" evidence="1">
    <location>
        <begin position="6"/>
        <end position="24"/>
    </location>
</feature>
<accession>A0A0R2NY59</accession>
<protein>
    <recommendedName>
        <fullName evidence="4">DUF554 family protein</fullName>
    </recommendedName>
</protein>
<feature type="transmembrane region" description="Helical" evidence="1">
    <location>
        <begin position="110"/>
        <end position="130"/>
    </location>
</feature>
<evidence type="ECO:0000313" key="2">
    <source>
        <dbReference type="EMBL" id="KRO30806.1"/>
    </source>
</evidence>
<evidence type="ECO:0000256" key="1">
    <source>
        <dbReference type="SAM" id="Phobius"/>
    </source>
</evidence>
<dbReference type="Pfam" id="PF04474">
    <property type="entry name" value="DUF554"/>
    <property type="match status" value="1"/>
</dbReference>
<dbReference type="Proteomes" id="UP000053941">
    <property type="component" value="Unassembled WGS sequence"/>
</dbReference>
<feature type="transmembrane region" description="Helical" evidence="1">
    <location>
        <begin position="36"/>
        <end position="56"/>
    </location>
</feature>
<sequence>MFVGIGTVINVIAIISGAALGVLLGNKMSEKTRSLAMDVLGAITLIAAAGAIKALWDQDLIQFLPDGAPLLVVLASLLLGGLLGSLLKIEERLEVMGTGLKKRFDKDGKSPFVEGFVSASLLFVIGPLAILGSISDGMSTGIEQLTLKSILDFFTSIAFAAALGWGVALSALPVGIYQFAWTGVGFGLGAILEPYQVSAMTATGGVLLLGIALKLLNIKKIAIGNLLPALALAPLFALLARAI</sequence>
<feature type="transmembrane region" description="Helical" evidence="1">
    <location>
        <begin position="150"/>
        <end position="168"/>
    </location>
</feature>
<keyword evidence="1" id="KW-0472">Membrane</keyword>
<gene>
    <name evidence="2" type="ORF">ABR60_06435</name>
</gene>
<keyword evidence="1" id="KW-1133">Transmembrane helix</keyword>
<name>A0A0R2NY59_9ACTN</name>
<comment type="caution">
    <text evidence="2">The sequence shown here is derived from an EMBL/GenBank/DDBJ whole genome shotgun (WGS) entry which is preliminary data.</text>
</comment>
<proteinExistence type="predicted"/>
<organism evidence="2 3">
    <name type="scientific">Actinobacteria bacterium BACL2 MAG-120802-bin41</name>
    <dbReference type="NCBI Taxonomy" id="1655568"/>
    <lineage>
        <taxon>Bacteria</taxon>
        <taxon>Bacillati</taxon>
        <taxon>Actinomycetota</taxon>
        <taxon>Actinomycetes</taxon>
        <taxon>Actinomycetes incertae sedis</taxon>
        <taxon>ac1 cluster</taxon>
    </lineage>
</organism>
<feature type="transmembrane region" description="Helical" evidence="1">
    <location>
        <begin position="223"/>
        <end position="242"/>
    </location>
</feature>
<evidence type="ECO:0000313" key="3">
    <source>
        <dbReference type="Proteomes" id="UP000053941"/>
    </source>
</evidence>
<dbReference type="PANTHER" id="PTHR36111">
    <property type="entry name" value="INNER MEMBRANE PROTEIN-RELATED"/>
    <property type="match status" value="1"/>
</dbReference>
<evidence type="ECO:0008006" key="4">
    <source>
        <dbReference type="Google" id="ProtNLM"/>
    </source>
</evidence>
<keyword evidence="1" id="KW-0812">Transmembrane</keyword>